<keyword evidence="1" id="KW-0812">Transmembrane</keyword>
<dbReference type="AlphaFoldDB" id="A0AAN5CJL5"/>
<feature type="transmembrane region" description="Helical" evidence="1">
    <location>
        <begin position="12"/>
        <end position="33"/>
    </location>
</feature>
<gene>
    <name evidence="2" type="ORF">PMAYCL1PPCAC_15773</name>
</gene>
<sequence length="114" mass="13371">MSKRMFVVTSWQMYTTAVVYLFPIFMLCLLTLIDTTSIPGMIYAPMRSLILLLFCLNPTQASLVFILKNPIHMQHIKEMRIAMWNTLMRIFHIRNTQGVRHTTTRIRESTFTTA</sequence>
<feature type="transmembrane region" description="Helical" evidence="1">
    <location>
        <begin position="45"/>
        <end position="67"/>
    </location>
</feature>
<evidence type="ECO:0000256" key="1">
    <source>
        <dbReference type="SAM" id="Phobius"/>
    </source>
</evidence>
<accession>A0AAN5CJL5</accession>
<feature type="non-terminal residue" evidence="2">
    <location>
        <position position="114"/>
    </location>
</feature>
<dbReference type="EMBL" id="BTRK01000004">
    <property type="protein sequence ID" value="GMR45578.1"/>
    <property type="molecule type" value="Genomic_DNA"/>
</dbReference>
<name>A0AAN5CJL5_9BILA</name>
<evidence type="ECO:0008006" key="4">
    <source>
        <dbReference type="Google" id="ProtNLM"/>
    </source>
</evidence>
<organism evidence="2 3">
    <name type="scientific">Pristionchus mayeri</name>
    <dbReference type="NCBI Taxonomy" id="1317129"/>
    <lineage>
        <taxon>Eukaryota</taxon>
        <taxon>Metazoa</taxon>
        <taxon>Ecdysozoa</taxon>
        <taxon>Nematoda</taxon>
        <taxon>Chromadorea</taxon>
        <taxon>Rhabditida</taxon>
        <taxon>Rhabditina</taxon>
        <taxon>Diplogasteromorpha</taxon>
        <taxon>Diplogasteroidea</taxon>
        <taxon>Neodiplogasteridae</taxon>
        <taxon>Pristionchus</taxon>
    </lineage>
</organism>
<comment type="caution">
    <text evidence="2">The sequence shown here is derived from an EMBL/GenBank/DDBJ whole genome shotgun (WGS) entry which is preliminary data.</text>
</comment>
<proteinExistence type="predicted"/>
<evidence type="ECO:0000313" key="2">
    <source>
        <dbReference type="EMBL" id="GMR45578.1"/>
    </source>
</evidence>
<evidence type="ECO:0000313" key="3">
    <source>
        <dbReference type="Proteomes" id="UP001328107"/>
    </source>
</evidence>
<keyword evidence="3" id="KW-1185">Reference proteome</keyword>
<protein>
    <recommendedName>
        <fullName evidence="4">G protein-coupled receptor</fullName>
    </recommendedName>
</protein>
<keyword evidence="1" id="KW-1133">Transmembrane helix</keyword>
<keyword evidence="1" id="KW-0472">Membrane</keyword>
<reference evidence="3" key="1">
    <citation type="submission" date="2022-10" db="EMBL/GenBank/DDBJ databases">
        <title>Genome assembly of Pristionchus species.</title>
        <authorList>
            <person name="Yoshida K."/>
            <person name="Sommer R.J."/>
        </authorList>
    </citation>
    <scope>NUCLEOTIDE SEQUENCE [LARGE SCALE GENOMIC DNA]</scope>
    <source>
        <strain evidence="3">RS5460</strain>
    </source>
</reference>
<dbReference type="Proteomes" id="UP001328107">
    <property type="component" value="Unassembled WGS sequence"/>
</dbReference>
<dbReference type="PANTHER" id="PTHR45830">
    <property type="entry name" value="SERPENTINE RECEPTOR, CLASS I"/>
    <property type="match status" value="1"/>
</dbReference>
<dbReference type="PANTHER" id="PTHR45830:SF15">
    <property type="entry name" value="SERPENTINE RECEPTOR, CLASS I"/>
    <property type="match status" value="1"/>
</dbReference>